<comment type="caution">
    <text evidence="3">The sequence shown here is derived from an EMBL/GenBank/DDBJ whole genome shotgun (WGS) entry which is preliminary data.</text>
</comment>
<dbReference type="EMBL" id="JACARF010000025">
    <property type="protein sequence ID" value="NWE78044.1"/>
    <property type="molecule type" value="Genomic_DNA"/>
</dbReference>
<protein>
    <submittedName>
        <fullName evidence="3">Uncharacterized protein</fullName>
    </submittedName>
</protein>
<reference evidence="4 5" key="1">
    <citation type="submission" date="2020-04" db="EMBL/GenBank/DDBJ databases">
        <title>Molecular characterization of pseudomonads from Agaricus bisporus reveal novel blotch 2 pathogens in Western Europe.</title>
        <authorList>
            <person name="Taparia T."/>
            <person name="Krijger M."/>
            <person name="Haynes E."/>
            <person name="Elpinstone J.G."/>
            <person name="Noble R."/>
            <person name="Van Der Wolf J."/>
        </authorList>
    </citation>
    <scope>NUCLEOTIDE SEQUENCE [LARGE SCALE GENOMIC DNA]</scope>
    <source>
        <strain evidence="3 5">IPO3781</strain>
        <strain evidence="2 4">IPO3782</strain>
    </source>
</reference>
<accession>A0A7Y8FFL5</accession>
<sequence length="311" mass="33578">MSNLSINTSVPMNLDYRSLDQEQGGVNKPRNNLLPNSFSNAVVRDHDAGSKDSNVTVTRDSLQKLFEMFDSVVKAMRNMLATQGSLPKPMSEVVPLPKVPPEAGPSPKVVPEANPALKVAPAPVPKVQADSGILAKVMPGPLPEVRRDAQPQNKPMNDINVTVQVANCHCPHPEAKVAPHTTVTREIDGRTTVVPHSPVKPGVDANTLVVPNLPILPQVDTKTLVLPQSPVKPGNDGKTPLIPQPPVKSEVDKKTPIVPQPDVTPDVRPTPEPDLTAPGPAEDCSTNSFNKYNRSRFDSPRQFDNGRRTRA</sequence>
<dbReference type="Proteomes" id="UP000537188">
    <property type="component" value="Unassembled WGS sequence"/>
</dbReference>
<proteinExistence type="predicted"/>
<evidence type="ECO:0000256" key="1">
    <source>
        <dbReference type="SAM" id="MobiDB-lite"/>
    </source>
</evidence>
<dbReference type="AlphaFoldDB" id="A0A7Y8FFL5"/>
<evidence type="ECO:0000313" key="3">
    <source>
        <dbReference type="EMBL" id="NWE78044.1"/>
    </source>
</evidence>
<evidence type="ECO:0000313" key="2">
    <source>
        <dbReference type="EMBL" id="NWE15386.1"/>
    </source>
</evidence>
<organism evidence="3 5">
    <name type="scientific">Pseudomonas yamanorum</name>
    <dbReference type="NCBI Taxonomy" id="515393"/>
    <lineage>
        <taxon>Bacteria</taxon>
        <taxon>Pseudomonadati</taxon>
        <taxon>Pseudomonadota</taxon>
        <taxon>Gammaproteobacteria</taxon>
        <taxon>Pseudomonadales</taxon>
        <taxon>Pseudomonadaceae</taxon>
        <taxon>Pseudomonas</taxon>
    </lineage>
</organism>
<dbReference type="EMBL" id="JACARG010000043">
    <property type="protein sequence ID" value="NWE15386.1"/>
    <property type="molecule type" value="Genomic_DNA"/>
</dbReference>
<feature type="compositionally biased region" description="Basic and acidic residues" evidence="1">
    <location>
        <begin position="295"/>
        <end position="311"/>
    </location>
</feature>
<evidence type="ECO:0000313" key="5">
    <source>
        <dbReference type="Proteomes" id="UP000537188"/>
    </source>
</evidence>
<name>A0A7Y8FFL5_9PSED</name>
<dbReference type="Proteomes" id="UP000531950">
    <property type="component" value="Unassembled WGS sequence"/>
</dbReference>
<feature type="region of interest" description="Disordered" evidence="1">
    <location>
        <begin position="226"/>
        <end position="311"/>
    </location>
</feature>
<dbReference type="RefSeq" id="WP_177078991.1">
    <property type="nucleotide sequence ID" value="NZ_JACARF010000025.1"/>
</dbReference>
<gene>
    <name evidence="2" type="ORF">HX822_20820</name>
    <name evidence="3" type="ORF">HX828_21040</name>
</gene>
<evidence type="ECO:0000313" key="4">
    <source>
        <dbReference type="Proteomes" id="UP000531950"/>
    </source>
</evidence>